<dbReference type="EMBL" id="JAQYXL010000001">
    <property type="protein sequence ID" value="MEN3226202.1"/>
    <property type="molecule type" value="Genomic_DNA"/>
</dbReference>
<accession>A0ABU9Z4C4</accession>
<organism evidence="2 3">
    <name type="scientific">Methylorubrum rhodesianum</name>
    <dbReference type="NCBI Taxonomy" id="29427"/>
    <lineage>
        <taxon>Bacteria</taxon>
        <taxon>Pseudomonadati</taxon>
        <taxon>Pseudomonadota</taxon>
        <taxon>Alphaproteobacteria</taxon>
        <taxon>Hyphomicrobiales</taxon>
        <taxon>Methylobacteriaceae</taxon>
        <taxon>Methylorubrum</taxon>
    </lineage>
</organism>
<dbReference type="Proteomes" id="UP001404845">
    <property type="component" value="Unassembled WGS sequence"/>
</dbReference>
<evidence type="ECO:0000313" key="2">
    <source>
        <dbReference type="EMBL" id="MEN3226202.1"/>
    </source>
</evidence>
<name>A0ABU9Z4C4_9HYPH</name>
<proteinExistence type="predicted"/>
<keyword evidence="3" id="KW-1185">Reference proteome</keyword>
<evidence type="ECO:0000313" key="3">
    <source>
        <dbReference type="Proteomes" id="UP001404845"/>
    </source>
</evidence>
<feature type="transmembrane region" description="Helical" evidence="1">
    <location>
        <begin position="27"/>
        <end position="50"/>
    </location>
</feature>
<gene>
    <name evidence="2" type="ORF">PUR21_00675</name>
</gene>
<protein>
    <submittedName>
        <fullName evidence="2">Uncharacterized protein</fullName>
    </submittedName>
</protein>
<dbReference type="RefSeq" id="WP_017482863.1">
    <property type="nucleotide sequence ID" value="NZ_JACWCW010000067.1"/>
</dbReference>
<evidence type="ECO:0000256" key="1">
    <source>
        <dbReference type="SAM" id="Phobius"/>
    </source>
</evidence>
<keyword evidence="1" id="KW-0472">Membrane</keyword>
<reference evidence="2 3" key="1">
    <citation type="journal article" date="2023" name="PLoS ONE">
        <title>Complete genome assembly of Hawai'i environmental nontuberculous mycobacteria reveals unexpected co-isolation with methylobacteria.</title>
        <authorList>
            <person name="Hendrix J."/>
            <person name="Epperson L.E."/>
            <person name="Tong E.I."/>
            <person name="Chan Y.L."/>
            <person name="Hasan N.A."/>
            <person name="Dawrs S.N."/>
            <person name="Norton G.J."/>
            <person name="Virdi R."/>
            <person name="Crooks J.L."/>
            <person name="Chan E.D."/>
            <person name="Honda J.R."/>
            <person name="Strong M."/>
        </authorList>
    </citation>
    <scope>NUCLEOTIDE SEQUENCE [LARGE SCALE GENOMIC DNA]</scope>
    <source>
        <strain evidence="2 3">NJH_HI01</strain>
    </source>
</reference>
<comment type="caution">
    <text evidence="2">The sequence shown here is derived from an EMBL/GenBank/DDBJ whole genome shotgun (WGS) entry which is preliminary data.</text>
</comment>
<sequence>MRPVQFDSFGEPVPQAIDQEQTAASRIALRSGVGLFWAAVVAIVAARAIYFDPDFAERFSSVAALVGHVRTIVGV</sequence>
<keyword evidence="1" id="KW-1133">Transmembrane helix</keyword>
<keyword evidence="1" id="KW-0812">Transmembrane</keyword>